<organism evidence="6 7">
    <name type="scientific">Sphingobium scionense</name>
    <dbReference type="NCBI Taxonomy" id="1404341"/>
    <lineage>
        <taxon>Bacteria</taxon>
        <taxon>Pseudomonadati</taxon>
        <taxon>Pseudomonadota</taxon>
        <taxon>Alphaproteobacteria</taxon>
        <taxon>Sphingomonadales</taxon>
        <taxon>Sphingomonadaceae</taxon>
        <taxon>Sphingobium</taxon>
    </lineage>
</organism>
<evidence type="ECO:0000259" key="5">
    <source>
        <dbReference type="PROSITE" id="PS50893"/>
    </source>
</evidence>
<evidence type="ECO:0000313" key="7">
    <source>
        <dbReference type="Proteomes" id="UP000590524"/>
    </source>
</evidence>
<dbReference type="GO" id="GO:0140359">
    <property type="term" value="F:ABC-type transporter activity"/>
    <property type="evidence" value="ECO:0007669"/>
    <property type="project" value="InterPro"/>
</dbReference>
<dbReference type="Pfam" id="PF00005">
    <property type="entry name" value="ABC_tran"/>
    <property type="match status" value="1"/>
</dbReference>
<dbReference type="EMBL" id="JACIEU010000008">
    <property type="protein sequence ID" value="MBB4148580.1"/>
    <property type="molecule type" value="Genomic_DNA"/>
</dbReference>
<dbReference type="PROSITE" id="PS50893">
    <property type="entry name" value="ABC_TRANSPORTER_2"/>
    <property type="match status" value="1"/>
</dbReference>
<dbReference type="InterPro" id="IPR050683">
    <property type="entry name" value="Bact_Polysacc_Export_ATP-bd"/>
</dbReference>
<dbReference type="InterPro" id="IPR003439">
    <property type="entry name" value="ABC_transporter-like_ATP-bd"/>
</dbReference>
<evidence type="ECO:0000256" key="2">
    <source>
        <dbReference type="ARBA" id="ARBA00022448"/>
    </source>
</evidence>
<name>A0A7W6LQD2_9SPHN</name>
<keyword evidence="7" id="KW-1185">Reference proteome</keyword>
<dbReference type="GO" id="GO:0016020">
    <property type="term" value="C:membrane"/>
    <property type="evidence" value="ECO:0007669"/>
    <property type="project" value="InterPro"/>
</dbReference>
<dbReference type="CDD" id="cd03220">
    <property type="entry name" value="ABC_KpsT_Wzt"/>
    <property type="match status" value="1"/>
</dbReference>
<keyword evidence="4 6" id="KW-0067">ATP-binding</keyword>
<reference evidence="6 7" key="1">
    <citation type="submission" date="2020-08" db="EMBL/GenBank/DDBJ databases">
        <title>Genomic Encyclopedia of Type Strains, Phase IV (KMG-IV): sequencing the most valuable type-strain genomes for metagenomic binning, comparative biology and taxonomic classification.</title>
        <authorList>
            <person name="Goeker M."/>
        </authorList>
    </citation>
    <scope>NUCLEOTIDE SEQUENCE [LARGE SCALE GENOMIC DNA]</scope>
    <source>
        <strain evidence="6 7">DSM 19371</strain>
    </source>
</reference>
<dbReference type="PANTHER" id="PTHR46743:SF2">
    <property type="entry name" value="TEICHOIC ACIDS EXPORT ATP-BINDING PROTEIN TAGH"/>
    <property type="match status" value="1"/>
</dbReference>
<sequence>MIRLENVNKYYKTRRGRAHILRDVNLTVEKGERIGILGRNGAGKSTLIRLLGGVEDPSSGRVVRDMTVSWPLAFSGAFQHSLTGFDNLRFICRVYEVDPEEVLPKVEDFAELGKYLFEPLSTYSAGMRARLGFGISLVVDFDCYLIDEIVAVGDDRFRERCHEELFVKRANRSIFLVSHNADYVRQHCHKAAVLKDGELLNFEDLEEAYDYYHRTA</sequence>
<dbReference type="InterPro" id="IPR017871">
    <property type="entry name" value="ABC_transporter-like_CS"/>
</dbReference>
<comment type="similarity">
    <text evidence="1">Belongs to the ABC transporter superfamily.</text>
</comment>
<proteinExistence type="inferred from homology"/>
<evidence type="ECO:0000256" key="3">
    <source>
        <dbReference type="ARBA" id="ARBA00022741"/>
    </source>
</evidence>
<accession>A0A7W6LQD2</accession>
<feature type="domain" description="ABC transporter" evidence="5">
    <location>
        <begin position="2"/>
        <end position="216"/>
    </location>
</feature>
<evidence type="ECO:0000313" key="6">
    <source>
        <dbReference type="EMBL" id="MBB4148580.1"/>
    </source>
</evidence>
<dbReference type="AlphaFoldDB" id="A0A7W6LQD2"/>
<dbReference type="GO" id="GO:0005524">
    <property type="term" value="F:ATP binding"/>
    <property type="evidence" value="ECO:0007669"/>
    <property type="project" value="UniProtKB-KW"/>
</dbReference>
<dbReference type="RefSeq" id="WP_188082317.1">
    <property type="nucleotide sequence ID" value="NZ_JACIEU010000008.1"/>
</dbReference>
<protein>
    <submittedName>
        <fullName evidence="6">Capsular polysaccharide transport system ATP-binding protein</fullName>
    </submittedName>
</protein>
<dbReference type="SUPFAM" id="SSF52540">
    <property type="entry name" value="P-loop containing nucleoside triphosphate hydrolases"/>
    <property type="match status" value="1"/>
</dbReference>
<dbReference type="InterPro" id="IPR027417">
    <property type="entry name" value="P-loop_NTPase"/>
</dbReference>
<dbReference type="InterPro" id="IPR003593">
    <property type="entry name" value="AAA+_ATPase"/>
</dbReference>
<keyword evidence="2" id="KW-0813">Transport</keyword>
<dbReference type="GO" id="GO:0016887">
    <property type="term" value="F:ATP hydrolysis activity"/>
    <property type="evidence" value="ECO:0007669"/>
    <property type="project" value="InterPro"/>
</dbReference>
<dbReference type="InterPro" id="IPR015860">
    <property type="entry name" value="ABC_transpr_TagH-like"/>
</dbReference>
<keyword evidence="3" id="KW-0547">Nucleotide-binding</keyword>
<comment type="caution">
    <text evidence="6">The sequence shown here is derived from an EMBL/GenBank/DDBJ whole genome shotgun (WGS) entry which is preliminary data.</text>
</comment>
<dbReference type="Proteomes" id="UP000590524">
    <property type="component" value="Unassembled WGS sequence"/>
</dbReference>
<evidence type="ECO:0000256" key="4">
    <source>
        <dbReference type="ARBA" id="ARBA00022840"/>
    </source>
</evidence>
<gene>
    <name evidence="6" type="ORF">GGQ90_002363</name>
</gene>
<dbReference type="PROSITE" id="PS00211">
    <property type="entry name" value="ABC_TRANSPORTER_1"/>
    <property type="match status" value="1"/>
</dbReference>
<dbReference type="Gene3D" id="3.40.50.300">
    <property type="entry name" value="P-loop containing nucleotide triphosphate hydrolases"/>
    <property type="match status" value="1"/>
</dbReference>
<dbReference type="SMART" id="SM00382">
    <property type="entry name" value="AAA"/>
    <property type="match status" value="1"/>
</dbReference>
<evidence type="ECO:0000256" key="1">
    <source>
        <dbReference type="ARBA" id="ARBA00005417"/>
    </source>
</evidence>
<dbReference type="PANTHER" id="PTHR46743">
    <property type="entry name" value="TEICHOIC ACIDS EXPORT ATP-BINDING PROTEIN TAGH"/>
    <property type="match status" value="1"/>
</dbReference>